<dbReference type="InterPro" id="IPR001599">
    <property type="entry name" value="Macroglobln_a2"/>
</dbReference>
<feature type="domain" description="Alpha-2-macroglobulin" evidence="5">
    <location>
        <begin position="922"/>
        <end position="1010"/>
    </location>
</feature>
<feature type="chain" id="PRO_5004901078" evidence="3">
    <location>
        <begin position="25"/>
        <end position="1610"/>
    </location>
</feature>
<dbReference type="Pfam" id="PF21142">
    <property type="entry name" value="A2M_bMG2"/>
    <property type="match status" value="1"/>
</dbReference>
<evidence type="ECO:0000313" key="6">
    <source>
        <dbReference type="EMBL" id="EWH09763.1"/>
    </source>
</evidence>
<dbReference type="SUPFAM" id="SSF48239">
    <property type="entry name" value="Terpenoid cyclases/Protein prenyltransferases"/>
    <property type="match status" value="1"/>
</dbReference>
<dbReference type="OrthoDB" id="9767116at2"/>
<dbReference type="InterPro" id="IPR041246">
    <property type="entry name" value="Bact_MG10"/>
</dbReference>
<evidence type="ECO:0000256" key="1">
    <source>
        <dbReference type="ARBA" id="ARBA00010556"/>
    </source>
</evidence>
<dbReference type="PANTHER" id="PTHR40094:SF1">
    <property type="entry name" value="UBIQUITIN DOMAIN-CONTAINING PROTEIN"/>
    <property type="match status" value="1"/>
</dbReference>
<dbReference type="InterPro" id="IPR002890">
    <property type="entry name" value="MG2"/>
</dbReference>
<dbReference type="SMART" id="SM01359">
    <property type="entry name" value="A2M_N_2"/>
    <property type="match status" value="1"/>
</dbReference>
<dbReference type="InterPro" id="IPR041462">
    <property type="entry name" value="Bact_A2M_MG6"/>
</dbReference>
<dbReference type="InterPro" id="IPR051802">
    <property type="entry name" value="YfhM-like"/>
</dbReference>
<dbReference type="InterPro" id="IPR049120">
    <property type="entry name" value="A2M_bMG2"/>
</dbReference>
<dbReference type="Gene3D" id="1.50.10.20">
    <property type="match status" value="1"/>
</dbReference>
<evidence type="ECO:0000259" key="5">
    <source>
        <dbReference type="SMART" id="SM01360"/>
    </source>
</evidence>
<dbReference type="Pfam" id="PF17973">
    <property type="entry name" value="bMG10"/>
    <property type="match status" value="1"/>
</dbReference>
<dbReference type="RefSeq" id="WP_035014784.1">
    <property type="nucleotide sequence ID" value="NZ_ARZY01000019.1"/>
</dbReference>
<dbReference type="Pfam" id="PF17970">
    <property type="entry name" value="bMG1"/>
    <property type="match status" value="1"/>
</dbReference>
<dbReference type="Pfam" id="PF11974">
    <property type="entry name" value="bMG3"/>
    <property type="match status" value="1"/>
</dbReference>
<dbReference type="InterPro" id="IPR021868">
    <property type="entry name" value="Alpha_2_Macroglob_MG3"/>
</dbReference>
<dbReference type="STRING" id="1328313.DS2_10768"/>
<dbReference type="Pfam" id="PF01835">
    <property type="entry name" value="MG2"/>
    <property type="match status" value="1"/>
</dbReference>
<dbReference type="SMART" id="SM01360">
    <property type="entry name" value="A2M"/>
    <property type="match status" value="1"/>
</dbReference>
<dbReference type="PANTHER" id="PTHR40094">
    <property type="entry name" value="ALPHA-2-MACROGLOBULIN HOMOLOG"/>
    <property type="match status" value="1"/>
</dbReference>
<dbReference type="EMBL" id="ARZY01000019">
    <property type="protein sequence ID" value="EWH09763.1"/>
    <property type="molecule type" value="Genomic_DNA"/>
</dbReference>
<keyword evidence="7" id="KW-1185">Reference proteome</keyword>
<evidence type="ECO:0000313" key="7">
    <source>
        <dbReference type="Proteomes" id="UP000019276"/>
    </source>
</evidence>
<dbReference type="Gene3D" id="2.60.40.1930">
    <property type="match status" value="1"/>
</dbReference>
<dbReference type="PIRSF" id="PIRSF038980">
    <property type="entry name" value="A2M_bac"/>
    <property type="match status" value="1"/>
</dbReference>
<evidence type="ECO:0000256" key="2">
    <source>
        <dbReference type="ARBA" id="ARBA00022729"/>
    </source>
</evidence>
<comment type="caution">
    <text evidence="6">The sequence shown here is derived from an EMBL/GenBank/DDBJ whole genome shotgun (WGS) entry which is preliminary data.</text>
</comment>
<dbReference type="eggNOG" id="COG2373">
    <property type="taxonomic scope" value="Bacteria"/>
</dbReference>
<keyword evidence="6" id="KW-0449">Lipoprotein</keyword>
<dbReference type="InterPro" id="IPR011625">
    <property type="entry name" value="A2M_N_BRD"/>
</dbReference>
<sequence>MKKILKACLLSCTLLTGFSTFNLAANSPEQVATDYSQIEEFFVVSAGFKEYQGKPAAWVGLSKPIKQNQSLNLNIDLTSKEQLVDGGWVLDDTKTNLYFPGLTPEQSYTIKVRANLTSFQDEKLGDVFQSSFTTPKVQPSASFLQSGSILNPSFSEGLPIVVVNLNYVDVEFYRLSEEQYRSVLTQKATAEQRSYRIQSIIKQAELVYSRKYQTKADKNQKQQLVLSTTGIEALKEPGVYMAFMRGHGEYGKAQTALFNVSQLALEVREYKERYLLTVYQQQSAQPQSDVKITLFDRKGRQIDWAESTNAQGQVFIDKSLSAVVATASSKGDFNLIDLTSYQKLNLTDFVTTGRNNLPVEIFSWGARDLYRRGEMLEYYALLRDQDGQRVADFPIKAELVSADGKSLNQTILQPDADGLGLYSYRYQLADEVATGQYKLLFKLNDKIYRHNFTVEDFMPERMAIEIIDDKTLLEQAGDAQQAVKALYLYGAPASDNRMDGNVAIRTTENALADHPGFYFGDNSKLGQLDYYAINTVNTNVEGQANLTIADKWSRIDAALEINGYANLYESGGRKVTKKFTKYWWPHSSLIGIKPSFEKLTSEQNSLADFSLIRAKQSGQLIKDDVLVSLVWHKTSYLWQHNERGGWQRIEQVETIPVWQKSQQITDVLKVSLPVKWGKYQLIVKSKKDGRTSKLFFNAGPDWYSYWAQDHGNQVKPDQITLAFDQAGYQNNDVGKVKLHSPYQGQGWLRIEAEDLLYQQAISVNKGENLIEFPVGDWQQHNIYLSAVVVSPASKNNQLQRALGLVHLPLAREQRQLTVAIDTPETTKPDQTLNVAVKVEGSSENTKVVLAAVDVGILNLYGYKMPSPFDYFFARRAYPVVLRDNFNQIIAANDLTKANILWGGGAALSHGGQQAAAQVQLVSFLSKPTAVDANGMANVAVPIPYFNGKLKLVAVAFDANKFGANSAETKVADKLVSQINLPRFIAVGDTATGVIDLANTSQTDMDLALTLQATGIKAELANSQVSVEPGQRIKVNFKLDARDAIQQLAELNLAIKQTNQPDQTTDAEPFQLTRIWKLAVRHPYPAERQYQQFQLSAGDKQQLQVNLENWHQQVQSSIQMSNRPDFALAEQISRLFAFPLGCLEQTSSRLLPWLVLPPNMREQYIDVLAEQSLSQTVQQGIDGILVKQTPSGGLSLWSNRGVEHSWLTVYATDVLLTAQEAGYAVPQEKIDLLFKRLAYFLRASSINDGYGDLLHYQFATRSYAAYILAKQRQVNLTHMHKLAEQVNHAKSPLPVIQLAAAFDLKGIPKERRKLIKQARNITYQKQYSADYNSEIRDLALSVNILLKHNLATKWAQALSFELWQKLKHKSWFNTQQRMALVLADLALAEKFSEPFNYQLNVAEAEYQGPDKQSAFYRVDGLNIQQTSIENSSKKDLFVSVISQGYPEQITATSSQQLKVERSYYDLFGNPVDINDVFVQSGQRFLVRLQVSSDKSYRDLMLVDLLPAGFEIERGDIEQHLDIHKVKFAQQSMAQLVKRSSVDYQAGRDDRFIAAINTSSHAPTDVFYIVQAVTPGEFIHPPALVESMYQADLRAVGESGRVSIESYNPALH</sequence>
<name>W7QPE6_9ALTE</name>
<dbReference type="Pfam" id="PF07703">
    <property type="entry name" value="A2M_BRD"/>
    <property type="match status" value="1"/>
</dbReference>
<accession>W7QPE6</accession>
<protein>
    <submittedName>
        <fullName evidence="6">Alpha-2-macroglobulin-like lipoprotein</fullName>
    </submittedName>
</protein>
<evidence type="ECO:0000256" key="3">
    <source>
        <dbReference type="SAM" id="SignalP"/>
    </source>
</evidence>
<feature type="domain" description="Alpha-2-macroglobulin bait region" evidence="4">
    <location>
        <begin position="719"/>
        <end position="859"/>
    </location>
</feature>
<proteinExistence type="inferred from homology"/>
<dbReference type="InterPro" id="IPR008930">
    <property type="entry name" value="Terpenoid_cyclase/PrenylTrfase"/>
</dbReference>
<dbReference type="GO" id="GO:0004866">
    <property type="term" value="F:endopeptidase inhibitor activity"/>
    <property type="evidence" value="ECO:0007669"/>
    <property type="project" value="InterPro"/>
</dbReference>
<dbReference type="CDD" id="cd02891">
    <property type="entry name" value="A2M_like"/>
    <property type="match status" value="1"/>
</dbReference>
<keyword evidence="2 3" id="KW-0732">Signal</keyword>
<dbReference type="Pfam" id="PF17962">
    <property type="entry name" value="bMG6"/>
    <property type="match status" value="1"/>
</dbReference>
<dbReference type="PATRIC" id="fig|1328313.3.peg.2201"/>
<gene>
    <name evidence="6" type="ORF">DS2_10768</name>
</gene>
<feature type="signal peptide" evidence="3">
    <location>
        <begin position="1"/>
        <end position="24"/>
    </location>
</feature>
<reference evidence="6 7" key="1">
    <citation type="journal article" date="2014" name="Genome Announc.">
        <title>Draft Genome Sequence of the Agar-Degrading Bacterium Catenovulum sp. Strain DS-2, Isolated from Intestines of Haliotis diversicolor.</title>
        <authorList>
            <person name="Shan D."/>
            <person name="Li X."/>
            <person name="Gu Z."/>
            <person name="Wei G."/>
            <person name="Gao Z."/>
            <person name="Shao Z."/>
        </authorList>
    </citation>
    <scope>NUCLEOTIDE SEQUENCE [LARGE SCALE GENOMIC DNA]</scope>
    <source>
        <strain evidence="6 7">DS-2</strain>
    </source>
</reference>
<dbReference type="InterPro" id="IPR040639">
    <property type="entry name" value="A2MG_MG1"/>
</dbReference>
<evidence type="ECO:0000259" key="4">
    <source>
        <dbReference type="SMART" id="SM01359"/>
    </source>
</evidence>
<dbReference type="InterPro" id="IPR041203">
    <property type="entry name" value="Bact_A2M_MG5"/>
</dbReference>
<dbReference type="Pfam" id="PF17972">
    <property type="entry name" value="bMG5"/>
    <property type="match status" value="1"/>
</dbReference>
<comment type="similarity">
    <text evidence="1">Belongs to the protease inhibitor I39 (alpha-2-macroglobulin) family. Bacterial alpha-2-macroglobulin subfamily.</text>
</comment>
<organism evidence="6 7">
    <name type="scientific">Catenovulum agarivorans DS-2</name>
    <dbReference type="NCBI Taxonomy" id="1328313"/>
    <lineage>
        <taxon>Bacteria</taxon>
        <taxon>Pseudomonadati</taxon>
        <taxon>Pseudomonadota</taxon>
        <taxon>Gammaproteobacteria</taxon>
        <taxon>Alteromonadales</taxon>
        <taxon>Alteromonadaceae</taxon>
        <taxon>Catenovulum</taxon>
    </lineage>
</organism>
<dbReference type="Proteomes" id="UP000019276">
    <property type="component" value="Unassembled WGS sequence"/>
</dbReference>
<dbReference type="InterPro" id="IPR026284">
    <property type="entry name" value="A2MG_proteobact"/>
</dbReference>